<evidence type="ECO:0000313" key="2">
    <source>
        <dbReference type="Proteomes" id="UP000271008"/>
    </source>
</evidence>
<reference evidence="1 2" key="1">
    <citation type="submission" date="2018-11" db="EMBL/GenBank/DDBJ databases">
        <title>Enterobacteriaceae from Patient.</title>
        <authorList>
            <person name="Shen C."/>
            <person name="Yang Y."/>
            <person name="Tian G."/>
        </authorList>
    </citation>
    <scope>NUCLEOTIDE SEQUENCE [LARGE SCALE GENOMIC DNA]</scope>
    <source>
        <strain evidence="1 2">GBGD28</strain>
    </source>
</reference>
<proteinExistence type="predicted"/>
<dbReference type="RefSeq" id="WP_124831746.1">
    <property type="nucleotide sequence ID" value="NZ_MOIT01000029.1"/>
</dbReference>
<dbReference type="Proteomes" id="UP000271008">
    <property type="component" value="Unassembled WGS sequence"/>
</dbReference>
<protein>
    <submittedName>
        <fullName evidence="1">Uncharacterized protein</fullName>
    </submittedName>
</protein>
<name>A0A3P1PBQ8_ECOLX</name>
<dbReference type="EMBL" id="RQTU01000141">
    <property type="protein sequence ID" value="RRD68989.1"/>
    <property type="molecule type" value="Genomic_DNA"/>
</dbReference>
<dbReference type="AlphaFoldDB" id="A0A3P1PBQ8"/>
<sequence>MPKLLLNQRGKRVFMNVYEYSLLTRSSKDYTSLINSLLNSLSRTRGLLHVRENNQSKGETFASILGIESVDNSYEVLSQDIDSDLLLKESIGVLIVPDGESSELFFLYPEDSITIRDRSGCVIDQFPA</sequence>
<evidence type="ECO:0000313" key="1">
    <source>
        <dbReference type="EMBL" id="RRD68989.1"/>
    </source>
</evidence>
<gene>
    <name evidence="1" type="ORF">EIA08_27780</name>
</gene>
<accession>A0A3P1PBQ8</accession>
<comment type="caution">
    <text evidence="1">The sequence shown here is derived from an EMBL/GenBank/DDBJ whole genome shotgun (WGS) entry which is preliminary data.</text>
</comment>
<organism evidence="1 2">
    <name type="scientific">Escherichia coli</name>
    <dbReference type="NCBI Taxonomy" id="562"/>
    <lineage>
        <taxon>Bacteria</taxon>
        <taxon>Pseudomonadati</taxon>
        <taxon>Pseudomonadota</taxon>
        <taxon>Gammaproteobacteria</taxon>
        <taxon>Enterobacterales</taxon>
        <taxon>Enterobacteriaceae</taxon>
        <taxon>Escherichia</taxon>
    </lineage>
</organism>